<protein>
    <submittedName>
        <fullName evidence="1">Uncharacterized protein</fullName>
    </submittedName>
</protein>
<dbReference type="Proteomes" id="UP000029661">
    <property type="component" value="Chromosome"/>
</dbReference>
<reference evidence="3" key="3">
    <citation type="submission" date="2020-10" db="EMBL/GenBank/DDBJ databases">
        <title>Dehalococcoides mccartyi of a TCE/Cr reducing biochatode.</title>
        <authorList>
            <person name="Matturro B."/>
        </authorList>
    </citation>
    <scope>NUCLEOTIDE SEQUENCE</scope>
    <source>
        <strain evidence="3">Bin2</strain>
    </source>
</reference>
<evidence type="ECO:0000313" key="2">
    <source>
        <dbReference type="EMBL" id="CEL25977.1"/>
    </source>
</evidence>
<sequence>MADKNEFNGKCNGNCEESSFKLNDVVYRCGDKWYCETCHKHHSGCEIYILKFRGKLKDTKKREKIEEIKDRYTDREVLSNGDGIFVSGGLDTREIGG</sequence>
<dbReference type="Proteomes" id="UP000062768">
    <property type="component" value="Chromosome I"/>
</dbReference>
<dbReference type="KEGG" id="mfc:BRM9_2327"/>
<proteinExistence type="predicted"/>
<dbReference type="EMBL" id="JADIIL010000023">
    <property type="protein sequence ID" value="MBF4475112.1"/>
    <property type="molecule type" value="Genomic_DNA"/>
</dbReference>
<dbReference type="GeneID" id="26740596"/>
<dbReference type="AlphaFoldDB" id="A0A089ZG20"/>
<evidence type="ECO:0000313" key="4">
    <source>
        <dbReference type="Proteomes" id="UP000029661"/>
    </source>
</evidence>
<gene>
    <name evidence="1" type="ORF">BRM9_2327</name>
    <name evidence="3" type="ORF">ISP06_06530</name>
    <name evidence="2" type="ORF">MB9_2366</name>
</gene>
<dbReference type="RefSeq" id="WP_048085831.1">
    <property type="nucleotide sequence ID" value="NZ_CP006933.1"/>
</dbReference>
<evidence type="ECO:0000313" key="3">
    <source>
        <dbReference type="EMBL" id="MBF4475112.1"/>
    </source>
</evidence>
<accession>A0A089ZG20</accession>
<dbReference type="EMBL" id="CP006933">
    <property type="protein sequence ID" value="AIS33127.1"/>
    <property type="molecule type" value="Genomic_DNA"/>
</dbReference>
<reference evidence="1" key="1">
    <citation type="submission" date="2013-12" db="EMBL/GenBank/DDBJ databases">
        <title>The complete genome sequence of Methanobacterium sp. BRM9.</title>
        <authorList>
            <consortium name="Pastoral Greenhouse Gas Research Consortium"/>
            <person name="Kelly W.J."/>
            <person name="Leahy S.C."/>
            <person name="Perry R."/>
            <person name="Li D."/>
            <person name="Altermann E."/>
            <person name="Lambie S.C."/>
            <person name="Attwood G.T."/>
        </authorList>
    </citation>
    <scope>NUCLEOTIDE SEQUENCE [LARGE SCALE GENOMIC DNA]</scope>
    <source>
        <strain evidence="1">BRM9</strain>
    </source>
</reference>
<organism evidence="1 4">
    <name type="scientific">Methanobacterium formicicum</name>
    <dbReference type="NCBI Taxonomy" id="2162"/>
    <lineage>
        <taxon>Archaea</taxon>
        <taxon>Methanobacteriati</taxon>
        <taxon>Methanobacteriota</taxon>
        <taxon>Methanomada group</taxon>
        <taxon>Methanobacteria</taxon>
        <taxon>Methanobacteriales</taxon>
        <taxon>Methanobacteriaceae</taxon>
        <taxon>Methanobacterium</taxon>
    </lineage>
</organism>
<evidence type="ECO:0000313" key="1">
    <source>
        <dbReference type="EMBL" id="AIS33127.1"/>
    </source>
</evidence>
<dbReference type="PATRIC" id="fig|2162.10.peg.2437"/>
<keyword evidence="5" id="KW-1185">Reference proteome</keyword>
<dbReference type="EMBL" id="LN734822">
    <property type="protein sequence ID" value="CEL25977.1"/>
    <property type="molecule type" value="Genomic_DNA"/>
</dbReference>
<reference evidence="2" key="2">
    <citation type="submission" date="2014-09" db="EMBL/GenBank/DDBJ databases">
        <authorList>
            <person name="Bishop-Lilly K.A."/>
            <person name="Broomall S.M."/>
            <person name="Chain P.S."/>
            <person name="Chertkov O."/>
            <person name="Coyne S.R."/>
            <person name="Daligault H.E."/>
            <person name="Davenport K.W."/>
            <person name="Erkkila T."/>
            <person name="Frey K.G."/>
            <person name="Gibbons H.S."/>
            <person name="Gu W."/>
            <person name="Jaissle J."/>
            <person name="Johnson S.L."/>
            <person name="Koroleva G.I."/>
            <person name="Ladner J.T."/>
            <person name="Lo C.-C."/>
            <person name="Minogue T.D."/>
            <person name="Munk C."/>
            <person name="Palacios G.F."/>
            <person name="Redden C.L."/>
            <person name="Rosenzweig C.N."/>
            <person name="Scholz M.B."/>
            <person name="Teshima H."/>
            <person name="Xu Y."/>
        </authorList>
    </citation>
    <scope>NUCLEOTIDE SEQUENCE</scope>
    <source>
        <strain evidence="2">Mb9</strain>
    </source>
</reference>
<evidence type="ECO:0000313" key="5">
    <source>
        <dbReference type="Proteomes" id="UP000062768"/>
    </source>
</evidence>
<dbReference type="Proteomes" id="UP000606900">
    <property type="component" value="Unassembled WGS sequence"/>
</dbReference>
<name>A0A089ZG20_METFO</name>